<dbReference type="InterPro" id="IPR011545">
    <property type="entry name" value="DEAD/DEAH_box_helicase_dom"/>
</dbReference>
<dbReference type="EMBL" id="FNOF01000021">
    <property type="protein sequence ID" value="SDX24317.1"/>
    <property type="molecule type" value="Genomic_DNA"/>
</dbReference>
<dbReference type="GO" id="GO:0036297">
    <property type="term" value="P:interstrand cross-link repair"/>
    <property type="evidence" value="ECO:0007669"/>
    <property type="project" value="TreeGrafter"/>
</dbReference>
<name>A0A1H3A3R1_HALVA</name>
<dbReference type="GO" id="GO:0043138">
    <property type="term" value="F:3'-5' DNA helicase activity"/>
    <property type="evidence" value="ECO:0007669"/>
    <property type="project" value="TreeGrafter"/>
</dbReference>
<dbReference type="InterPro" id="IPR027417">
    <property type="entry name" value="P-loop_NTPase"/>
</dbReference>
<dbReference type="Gene3D" id="3.40.50.300">
    <property type="entry name" value="P-loop containing nucleotide triphosphate hydrolases"/>
    <property type="match status" value="2"/>
</dbReference>
<dbReference type="Proteomes" id="UP000182573">
    <property type="component" value="Unassembled WGS sequence"/>
</dbReference>
<evidence type="ECO:0000259" key="4">
    <source>
        <dbReference type="PROSITE" id="PS51192"/>
    </source>
</evidence>
<dbReference type="SUPFAM" id="SSF52540">
    <property type="entry name" value="P-loop containing nucleoside triphosphate hydrolases"/>
    <property type="match status" value="2"/>
</dbReference>
<gene>
    <name evidence="6" type="ORF">SAMN05443574_12125</name>
</gene>
<dbReference type="Pfam" id="PF00271">
    <property type="entry name" value="Helicase_C"/>
    <property type="match status" value="1"/>
</dbReference>
<evidence type="ECO:0000313" key="7">
    <source>
        <dbReference type="Proteomes" id="UP000182573"/>
    </source>
</evidence>
<organism evidence="6 7">
    <name type="scientific">Haloarcula vallismortis</name>
    <name type="common">Halobacterium vallismortis</name>
    <dbReference type="NCBI Taxonomy" id="28442"/>
    <lineage>
        <taxon>Archaea</taxon>
        <taxon>Methanobacteriati</taxon>
        <taxon>Methanobacteriota</taxon>
        <taxon>Stenosarchaea group</taxon>
        <taxon>Halobacteria</taxon>
        <taxon>Halobacteriales</taxon>
        <taxon>Haloarculaceae</taxon>
        <taxon>Haloarcula</taxon>
    </lineage>
</organism>
<evidence type="ECO:0000256" key="3">
    <source>
        <dbReference type="SAM" id="MobiDB-lite"/>
    </source>
</evidence>
<feature type="domain" description="Helicase C-terminal" evidence="5">
    <location>
        <begin position="1064"/>
        <end position="1214"/>
    </location>
</feature>
<protein>
    <submittedName>
        <fullName evidence="6">DEAD/DEAH box helicase</fullName>
    </submittedName>
</protein>
<dbReference type="GO" id="GO:0003676">
    <property type="term" value="F:nucleic acid binding"/>
    <property type="evidence" value="ECO:0007669"/>
    <property type="project" value="InterPro"/>
</dbReference>
<dbReference type="SMART" id="SM00487">
    <property type="entry name" value="DEXDc"/>
    <property type="match status" value="1"/>
</dbReference>
<evidence type="ECO:0000313" key="6">
    <source>
        <dbReference type="EMBL" id="SDX24317.1"/>
    </source>
</evidence>
<keyword evidence="6" id="KW-0378">Hydrolase</keyword>
<feature type="domain" description="Helicase ATP-binding" evidence="4">
    <location>
        <begin position="105"/>
        <end position="366"/>
    </location>
</feature>
<dbReference type="InterPro" id="IPR014001">
    <property type="entry name" value="Helicase_ATP-bd"/>
</dbReference>
<keyword evidence="1" id="KW-0547">Nucleotide-binding</keyword>
<dbReference type="InterPro" id="IPR001650">
    <property type="entry name" value="Helicase_C-like"/>
</dbReference>
<keyword evidence="6" id="KW-0347">Helicase</keyword>
<dbReference type="PROSITE" id="PS51194">
    <property type="entry name" value="HELICASE_CTER"/>
    <property type="match status" value="1"/>
</dbReference>
<evidence type="ECO:0000256" key="2">
    <source>
        <dbReference type="ARBA" id="ARBA00022840"/>
    </source>
</evidence>
<accession>A0A1H3A3R1</accession>
<evidence type="ECO:0000256" key="1">
    <source>
        <dbReference type="ARBA" id="ARBA00022741"/>
    </source>
</evidence>
<keyword evidence="2" id="KW-0067">ATP-binding</keyword>
<dbReference type="PROSITE" id="PS51192">
    <property type="entry name" value="HELICASE_ATP_BIND_1"/>
    <property type="match status" value="1"/>
</dbReference>
<dbReference type="GO" id="GO:0006289">
    <property type="term" value="P:nucleotide-excision repair"/>
    <property type="evidence" value="ECO:0007669"/>
    <property type="project" value="TreeGrafter"/>
</dbReference>
<proteinExistence type="predicted"/>
<dbReference type="Pfam" id="PF00270">
    <property type="entry name" value="DEAD"/>
    <property type="match status" value="1"/>
</dbReference>
<feature type="region of interest" description="Disordered" evidence="3">
    <location>
        <begin position="1391"/>
        <end position="1414"/>
    </location>
</feature>
<dbReference type="STRING" id="28442.SAMN05443574_12125"/>
<dbReference type="RefSeq" id="WP_004514832.1">
    <property type="nucleotide sequence ID" value="NZ_FNOF01000021.1"/>
</dbReference>
<dbReference type="SMART" id="SM00490">
    <property type="entry name" value="HELICc"/>
    <property type="match status" value="1"/>
</dbReference>
<dbReference type="GO" id="GO:0005524">
    <property type="term" value="F:ATP binding"/>
    <property type="evidence" value="ECO:0007669"/>
    <property type="project" value="UniProtKB-KW"/>
</dbReference>
<dbReference type="PANTHER" id="PTHR47957">
    <property type="entry name" value="ATP-DEPENDENT HELICASE HRQ1"/>
    <property type="match status" value="1"/>
</dbReference>
<dbReference type="PANTHER" id="PTHR47957:SF3">
    <property type="entry name" value="ATP-DEPENDENT HELICASE HRQ1"/>
    <property type="match status" value="1"/>
</dbReference>
<reference evidence="6 7" key="1">
    <citation type="submission" date="2016-10" db="EMBL/GenBank/DDBJ databases">
        <authorList>
            <person name="de Groot N.N."/>
        </authorList>
    </citation>
    <scope>NUCLEOTIDE SEQUENCE [LARGE SCALE GENOMIC DNA]</scope>
    <source>
        <strain evidence="6 7">DSM 3756</strain>
    </source>
</reference>
<sequence>MEFDPLELADTMRESYAEHYAGSQPSPAVKSLVSRYHEGAGESLEDDLPEFIRTKGPYLQVLDLPRMSDTPWETFADNHDLYSDVTETFSEAGFRNLFEFQEDSIEAVREDHHTLLTAATGRGKTEGWLIPILQFICEAKAGQHDAHPPDSVKCVLTYPTKALAQDQLKRLIDYLFTLNRDRSADDQITVGIYDGDTKRRDPDELAYLQTTFQYFDCPCGECDSSLTVRRRSDDSFVVEPMAEHDEDLTFDFIKVTRDAIVESPADILLTNPDTINYRLFNVNADEAQQRFVAEPKYFVFDEIHEYSELFGSFTSTLMRRYIRERQELNDYDSEGDDDLTIIGASATVENKLSVFQRINPFVDPDIEVVEEEGRTIDAPFPSYVPDEFTTTELASDELRAGETETAKLVLKAAGIHDSSEGVDVESDLYEHLVEGDSEVLEFVRGIYSALREKPLRPDGLRDRLVESADLTEEQADTVVSNFMTIGDVSGILERRAHLFSWPLDGYYSCINCGTVYDTPQSSCAECGHHYVTKLSLCNQCGEESLESWFCPNCERLEPHTVTSEEGRFDYFSRRECQCETPDGETPEMVRVYWRPFYECSECGERQKIDHQQDCSTCGSSMVLDDSMETHICSNPDCGEEVTVEEAREPTCHSCDTEALEPLTDDSVQYCTECGEIYEDPDVQECTAEDCDGNLTPKRLLGWTCGDPDCDEVYFGRSPNTCTCGNRRFVRTALFDIQMVDECTSCEHEFLPGGRQDCSCDDPEIVTRAKGYSNFRMVDDDGRIRESSQFPGGLPCYHQDQRETYSKSGRYDAMLRGPANAAVTTGRYLLRSLADRDNPESFTESKMLSFADSQSDMKELERNFREPEEAFFFDQLFVRSVRNEADASGWGTLADIVDCGVAEAKQYEEDLEGETNNPPNAFEFLTNYDQSVDEYLTEELLSRIFAGQYSERYRSKQLTDEGIVDVRLNADTADLEPGELELLAECIGQNHRYEPHLIDEVEDGHSHLDSLINRGLVRRVEEDGSRYVMVEEDTIECAVVDEATPTYYSPSQEDFVTSLESTLADVPDDIVKFDSKPEDRSTFSHPHFSLTAQQITTSDPMMLLARAYYGETDRDERRELEYQFRQGRFPHFLSSGPAMELGVDIGDLNTLLLYGTPPNANSYLQRIGRAGRESGSSLVHSVSQRNPIDYYYHEHPEELIASDPQQVPLNEVNREVLHQSLTWGILDWVATTQWVPWRRDQSGLDEFVVCKDAPSPRSESKPNDLLRFTSVLSSSNFQVQNQSDDAPLEVLRSVINENQDEIEQWLEDLVSFGVCSSCGRKHEDGYKGECQRDRCSGSVESILDEYDDAVEGALRGTDDHRGIEASIIDLYNAQRDAIDADLEELDEEVADVRSKERRTRDREEKRTLREQKQQLRRRADQLDDYLRRLEDMDFGQYLNRESPTAFGLRSVGDSVDYQLVGEEFENVSDGSRDRRIALSELHPGAAYLHSGETYVVTRTEWEPLETARISEQFQDAAICPTCAAEYDTDTSHCESCGSRLKRLVTKVPERVTAFQHDLPLGITPNARELEPSSVYQADEEVQSTYAPVETDAGDSFEPTISYDIVDESGNVHGQFEYGDATIAASTSKYWATYKNGGSDPLPNVFEVCGIEGCNGMIANVGESAVCTNNVEHPVDESIAVRPATKFDTKAARVRFDSEELEHGFAHGLRVALQYIGGVSVRQVPESIEEEGTLVYDSDEGGSGITVLLTQDDGQKFERAVEIMHDAFSPKESECNCEDGCPFCLYQYGCSEQNDPDSFDKDELLELLSHDLYLEARNDD</sequence>
<evidence type="ECO:0000259" key="5">
    <source>
        <dbReference type="PROSITE" id="PS51194"/>
    </source>
</evidence>